<comment type="caution">
    <text evidence="2">The sequence shown here is derived from an EMBL/GenBank/DDBJ whole genome shotgun (WGS) entry which is preliminary data.</text>
</comment>
<proteinExistence type="predicted"/>
<evidence type="ECO:0000313" key="3">
    <source>
        <dbReference type="Proteomes" id="UP000050863"/>
    </source>
</evidence>
<dbReference type="AlphaFoldDB" id="A0A0R3LAT8"/>
<keyword evidence="3" id="KW-1185">Reference proteome</keyword>
<dbReference type="Proteomes" id="UP000050863">
    <property type="component" value="Unassembled WGS sequence"/>
</dbReference>
<evidence type="ECO:0000313" key="2">
    <source>
        <dbReference type="EMBL" id="KRR02211.1"/>
    </source>
</evidence>
<name>A0A0R3LAT8_9BRAD</name>
<gene>
    <name evidence="2" type="ORF">CQ12_18470</name>
</gene>
<dbReference type="EMBL" id="LLXZ01000159">
    <property type="protein sequence ID" value="KRR02211.1"/>
    <property type="molecule type" value="Genomic_DNA"/>
</dbReference>
<accession>A0A0R3LAT8</accession>
<organism evidence="2 3">
    <name type="scientific">Bradyrhizobium jicamae</name>
    <dbReference type="NCBI Taxonomy" id="280332"/>
    <lineage>
        <taxon>Bacteria</taxon>
        <taxon>Pseudomonadati</taxon>
        <taxon>Pseudomonadota</taxon>
        <taxon>Alphaproteobacteria</taxon>
        <taxon>Hyphomicrobiales</taxon>
        <taxon>Nitrobacteraceae</taxon>
        <taxon>Bradyrhizobium</taxon>
    </lineage>
</organism>
<feature type="region of interest" description="Disordered" evidence="1">
    <location>
        <begin position="64"/>
        <end position="85"/>
    </location>
</feature>
<reference evidence="2 3" key="1">
    <citation type="submission" date="2014-03" db="EMBL/GenBank/DDBJ databases">
        <title>Bradyrhizobium valentinum sp. nov., isolated from effective nodules of Lupinus mariae-josephae, a lupine endemic of basic-lime soils in Eastern Spain.</title>
        <authorList>
            <person name="Duran D."/>
            <person name="Rey L."/>
            <person name="Navarro A."/>
            <person name="Busquets A."/>
            <person name="Imperial J."/>
            <person name="Ruiz-Argueso T."/>
        </authorList>
    </citation>
    <scope>NUCLEOTIDE SEQUENCE [LARGE SCALE GENOMIC DNA]</scope>
    <source>
        <strain evidence="2 3">PAC68</strain>
    </source>
</reference>
<evidence type="ECO:0000256" key="1">
    <source>
        <dbReference type="SAM" id="MobiDB-lite"/>
    </source>
</evidence>
<sequence length="85" mass="9022">MILMLSGQPATEIVAADPQVLVEELSLREAGFLQFLMEGGDNGDRIEPGASMAIMRCSDGFPPSAGATPSRIAISRRGCRASRRS</sequence>
<protein>
    <submittedName>
        <fullName evidence="2">Uncharacterized protein</fullName>
    </submittedName>
</protein>